<evidence type="ECO:0000259" key="6">
    <source>
        <dbReference type="PROSITE" id="PS50089"/>
    </source>
</evidence>
<dbReference type="Proteomes" id="UP001221757">
    <property type="component" value="Unassembled WGS sequence"/>
</dbReference>
<dbReference type="InterPro" id="IPR013083">
    <property type="entry name" value="Znf_RING/FYVE/PHD"/>
</dbReference>
<dbReference type="AlphaFoldDB" id="A0AAD7CMF7"/>
<protein>
    <recommendedName>
        <fullName evidence="6">RING-type domain-containing protein</fullName>
    </recommendedName>
</protein>
<feature type="domain" description="RING-type" evidence="6">
    <location>
        <begin position="431"/>
        <end position="469"/>
    </location>
</feature>
<keyword evidence="1" id="KW-0479">Metal-binding</keyword>
<keyword evidence="2 4" id="KW-0863">Zinc-finger</keyword>
<gene>
    <name evidence="7" type="ORF">B0H17DRAFT_1214976</name>
</gene>
<dbReference type="InterPro" id="IPR018957">
    <property type="entry name" value="Znf_C3HC4_RING-type"/>
</dbReference>
<dbReference type="SUPFAM" id="SSF57850">
    <property type="entry name" value="RING/U-box"/>
    <property type="match status" value="1"/>
</dbReference>
<feature type="region of interest" description="Disordered" evidence="5">
    <location>
        <begin position="199"/>
        <end position="249"/>
    </location>
</feature>
<dbReference type="GO" id="GO:0008270">
    <property type="term" value="F:zinc ion binding"/>
    <property type="evidence" value="ECO:0007669"/>
    <property type="project" value="UniProtKB-KW"/>
</dbReference>
<evidence type="ECO:0000256" key="2">
    <source>
        <dbReference type="ARBA" id="ARBA00022771"/>
    </source>
</evidence>
<keyword evidence="8" id="KW-1185">Reference proteome</keyword>
<evidence type="ECO:0000256" key="4">
    <source>
        <dbReference type="PROSITE-ProRule" id="PRU00175"/>
    </source>
</evidence>
<evidence type="ECO:0000256" key="5">
    <source>
        <dbReference type="SAM" id="MobiDB-lite"/>
    </source>
</evidence>
<keyword evidence="3" id="KW-0862">Zinc</keyword>
<comment type="caution">
    <text evidence="7">The sequence shown here is derived from an EMBL/GenBank/DDBJ whole genome shotgun (WGS) entry which is preliminary data.</text>
</comment>
<dbReference type="Pfam" id="PF00097">
    <property type="entry name" value="zf-C3HC4"/>
    <property type="match status" value="1"/>
</dbReference>
<evidence type="ECO:0000256" key="1">
    <source>
        <dbReference type="ARBA" id="ARBA00022723"/>
    </source>
</evidence>
<organism evidence="7 8">
    <name type="scientific">Mycena rosella</name>
    <name type="common">Pink bonnet</name>
    <name type="synonym">Agaricus rosellus</name>
    <dbReference type="NCBI Taxonomy" id="1033263"/>
    <lineage>
        <taxon>Eukaryota</taxon>
        <taxon>Fungi</taxon>
        <taxon>Dikarya</taxon>
        <taxon>Basidiomycota</taxon>
        <taxon>Agaricomycotina</taxon>
        <taxon>Agaricomycetes</taxon>
        <taxon>Agaricomycetidae</taxon>
        <taxon>Agaricales</taxon>
        <taxon>Marasmiineae</taxon>
        <taxon>Mycenaceae</taxon>
        <taxon>Mycena</taxon>
    </lineage>
</organism>
<sequence length="520" mass="58193">MSDAAAPTANAESVLESCHHAWFYESQDGDSDEDSLPPLEEDAESDDEPPALSPLIHSSKSNAVAGARVYPEREMAMLAMSEVAQLIVSYDVLCQYDLNFRQNNCRVEEERHQAHEAKQEARMAEFRHRQREVREDRYMPANWHLCAHSVACPACPDRFCVGHSDGEGVERAWAVLKPAPIEWCFTPATMRSKFPSQGRNLLPSLMDNTPDPPPGSAGNLFALADTPPKVSTRKKKKRRRPPDDPTDFTPGSMANLFLFALLPVLKRLADANHKEAHAGMVRNHQQQLADVAQEHRLNRRALETSVSARERATDVLVAASGRIRALEATVLSVVPTNFGGPAAGPSQRRGRVAAPSLRRQEREVRENTHLRHVSMVAALEAPAAPSLPSGPIVNVFGGWRRPRTHPLTEEALWKYREGPPDQLATYEHHMCTVCHFVKSHPVSYTCGHSHCYVCVRLWLERKWTCPECRKPMDRAPFRHYPEEQGIESEYPGWGDNSVVDYSFEGLTFPTVETVLAADTP</sequence>
<dbReference type="PROSITE" id="PS50089">
    <property type="entry name" value="ZF_RING_2"/>
    <property type="match status" value="1"/>
</dbReference>
<evidence type="ECO:0000313" key="8">
    <source>
        <dbReference type="Proteomes" id="UP001221757"/>
    </source>
</evidence>
<proteinExistence type="predicted"/>
<accession>A0AAD7CMF7</accession>
<dbReference type="InterPro" id="IPR001841">
    <property type="entry name" value="Znf_RING"/>
</dbReference>
<name>A0AAD7CMF7_MYCRO</name>
<reference evidence="7" key="1">
    <citation type="submission" date="2023-03" db="EMBL/GenBank/DDBJ databases">
        <title>Massive genome expansion in bonnet fungi (Mycena s.s.) driven by repeated elements and novel gene families across ecological guilds.</title>
        <authorList>
            <consortium name="Lawrence Berkeley National Laboratory"/>
            <person name="Harder C.B."/>
            <person name="Miyauchi S."/>
            <person name="Viragh M."/>
            <person name="Kuo A."/>
            <person name="Thoen E."/>
            <person name="Andreopoulos B."/>
            <person name="Lu D."/>
            <person name="Skrede I."/>
            <person name="Drula E."/>
            <person name="Henrissat B."/>
            <person name="Morin E."/>
            <person name="Kohler A."/>
            <person name="Barry K."/>
            <person name="LaButti K."/>
            <person name="Morin E."/>
            <person name="Salamov A."/>
            <person name="Lipzen A."/>
            <person name="Mereny Z."/>
            <person name="Hegedus B."/>
            <person name="Baldrian P."/>
            <person name="Stursova M."/>
            <person name="Weitz H."/>
            <person name="Taylor A."/>
            <person name="Grigoriev I.V."/>
            <person name="Nagy L.G."/>
            <person name="Martin F."/>
            <person name="Kauserud H."/>
        </authorList>
    </citation>
    <scope>NUCLEOTIDE SEQUENCE</scope>
    <source>
        <strain evidence="7">CBHHK067</strain>
    </source>
</reference>
<evidence type="ECO:0000313" key="7">
    <source>
        <dbReference type="EMBL" id="KAJ7652311.1"/>
    </source>
</evidence>
<feature type="compositionally biased region" description="Acidic residues" evidence="5">
    <location>
        <begin position="27"/>
        <end position="49"/>
    </location>
</feature>
<dbReference type="EMBL" id="JARKIE010000348">
    <property type="protein sequence ID" value="KAJ7652311.1"/>
    <property type="molecule type" value="Genomic_DNA"/>
</dbReference>
<dbReference type="SMART" id="SM00184">
    <property type="entry name" value="RING"/>
    <property type="match status" value="1"/>
</dbReference>
<feature type="region of interest" description="Disordered" evidence="5">
    <location>
        <begin position="26"/>
        <end position="58"/>
    </location>
</feature>
<dbReference type="Gene3D" id="3.30.40.10">
    <property type="entry name" value="Zinc/RING finger domain, C3HC4 (zinc finger)"/>
    <property type="match status" value="1"/>
</dbReference>
<evidence type="ECO:0000256" key="3">
    <source>
        <dbReference type="ARBA" id="ARBA00022833"/>
    </source>
</evidence>
<feature type="compositionally biased region" description="Basic residues" evidence="5">
    <location>
        <begin position="231"/>
        <end position="240"/>
    </location>
</feature>